<dbReference type="AlphaFoldDB" id="A0A7M7N1A1"/>
<evidence type="ECO:0000256" key="5">
    <source>
        <dbReference type="ARBA" id="ARBA00023136"/>
    </source>
</evidence>
<accession>A0A7M7N1A1</accession>
<dbReference type="GO" id="GO:0016020">
    <property type="term" value="C:membrane"/>
    <property type="evidence" value="ECO:0007669"/>
    <property type="project" value="UniProtKB-SubCell"/>
</dbReference>
<dbReference type="PANTHER" id="PTHR20855">
    <property type="entry name" value="ADIPOR/PROGESTIN RECEPTOR-RELATED"/>
    <property type="match status" value="1"/>
</dbReference>
<comment type="similarity">
    <text evidence="2">Belongs to the ADIPOR family.</text>
</comment>
<evidence type="ECO:0000256" key="7">
    <source>
        <dbReference type="SAM" id="Phobius"/>
    </source>
</evidence>
<dbReference type="EnsemblMetazoa" id="XM_011664149">
    <property type="protein sequence ID" value="XP_011662451"/>
    <property type="gene ID" value="LOC575943"/>
</dbReference>
<evidence type="ECO:0000313" key="8">
    <source>
        <dbReference type="EnsemblMetazoa" id="XP_030829809"/>
    </source>
</evidence>
<evidence type="ECO:0000256" key="4">
    <source>
        <dbReference type="ARBA" id="ARBA00022989"/>
    </source>
</evidence>
<dbReference type="GO" id="GO:0038023">
    <property type="term" value="F:signaling receptor activity"/>
    <property type="evidence" value="ECO:0000318"/>
    <property type="project" value="GO_Central"/>
</dbReference>
<evidence type="ECO:0000256" key="3">
    <source>
        <dbReference type="ARBA" id="ARBA00022692"/>
    </source>
</evidence>
<feature type="binding site" evidence="6">
    <location>
        <position position="249"/>
    </location>
    <ligand>
        <name>Zn(2+)</name>
        <dbReference type="ChEBI" id="CHEBI:29105"/>
    </ligand>
</feature>
<feature type="transmembrane region" description="Helical" evidence="7">
    <location>
        <begin position="181"/>
        <end position="200"/>
    </location>
</feature>
<dbReference type="EnsemblMetazoa" id="XM_030973949">
    <property type="protein sequence ID" value="XP_030829809"/>
    <property type="gene ID" value="LOC575943"/>
</dbReference>
<protein>
    <submittedName>
        <fullName evidence="8">Uncharacterized protein</fullName>
    </submittedName>
</protein>
<feature type="binding site" evidence="6">
    <location>
        <position position="253"/>
    </location>
    <ligand>
        <name>Zn(2+)</name>
        <dbReference type="ChEBI" id="CHEBI:29105"/>
    </ligand>
</feature>
<sequence>MWTIKLLRFNQVPSDFHEPFIISGYRSCRSSISSCLVSAIQGSNETINFWTHFIPAMWFGWTTLQQVADGAFIQDPFSWPLICFLLSCVMYLFASAMAHLFNCISLPARYVTFFFDYGAISIYSFGSSIAYCAYTFPPELLHTPLHQVFLVMAMFTAMLSTFLACYSRFSSNHFLCHSGRLPAIMIPYFWCSLPLLYRVIFCVEPDPNSDAALFHVRQFFCTAVTVFFYASRFPEVLAPGIFDFIGHSHQLFHIGGAFSTYWQYHALLLDKAERRQFLVEAVGLPTVAGTAGAFVVVLTVNLLIIWGFSHWVSQPKSLEMVRQRLEEDKREKKGCGCKCD</sequence>
<evidence type="ECO:0000256" key="6">
    <source>
        <dbReference type="PIRSR" id="PIRSR604254-1"/>
    </source>
</evidence>
<dbReference type="RefSeq" id="XP_011662451.1">
    <property type="nucleotide sequence ID" value="XM_011664149.2"/>
</dbReference>
<evidence type="ECO:0000256" key="1">
    <source>
        <dbReference type="ARBA" id="ARBA00004141"/>
    </source>
</evidence>
<feature type="transmembrane region" description="Helical" evidence="7">
    <location>
        <begin position="77"/>
        <end position="101"/>
    </location>
</feature>
<feature type="transmembrane region" description="Helical" evidence="7">
    <location>
        <begin position="289"/>
        <end position="312"/>
    </location>
</feature>
<feature type="binding site" evidence="6">
    <location>
        <position position="99"/>
    </location>
    <ligand>
        <name>Zn(2+)</name>
        <dbReference type="ChEBI" id="CHEBI:29105"/>
    </ligand>
</feature>
<evidence type="ECO:0000313" key="9">
    <source>
        <dbReference type="Proteomes" id="UP000007110"/>
    </source>
</evidence>
<comment type="subcellular location">
    <subcellularLocation>
        <location evidence="1">Membrane</location>
        <topology evidence="1">Multi-pass membrane protein</topology>
    </subcellularLocation>
</comment>
<keyword evidence="6" id="KW-0862">Zinc</keyword>
<dbReference type="FunCoup" id="A0A7M7N1A1">
    <property type="interactions" value="590"/>
</dbReference>
<dbReference type="Proteomes" id="UP000007110">
    <property type="component" value="Unassembled WGS sequence"/>
</dbReference>
<organism evidence="8 9">
    <name type="scientific">Strongylocentrotus purpuratus</name>
    <name type="common">Purple sea urchin</name>
    <dbReference type="NCBI Taxonomy" id="7668"/>
    <lineage>
        <taxon>Eukaryota</taxon>
        <taxon>Metazoa</taxon>
        <taxon>Echinodermata</taxon>
        <taxon>Eleutherozoa</taxon>
        <taxon>Echinozoa</taxon>
        <taxon>Echinoidea</taxon>
        <taxon>Euechinoidea</taxon>
        <taxon>Echinacea</taxon>
        <taxon>Camarodonta</taxon>
        <taxon>Echinidea</taxon>
        <taxon>Strongylocentrotidae</taxon>
        <taxon>Strongylocentrotus</taxon>
    </lineage>
</organism>
<dbReference type="InParanoid" id="A0A7M7N1A1"/>
<evidence type="ECO:0000256" key="2">
    <source>
        <dbReference type="ARBA" id="ARBA00007018"/>
    </source>
</evidence>
<feature type="transmembrane region" description="Helical" evidence="7">
    <location>
        <begin position="113"/>
        <end position="136"/>
    </location>
</feature>
<dbReference type="InterPro" id="IPR004254">
    <property type="entry name" value="AdipoR/HlyIII-related"/>
</dbReference>
<keyword evidence="6" id="KW-0479">Metal-binding</keyword>
<keyword evidence="4 7" id="KW-1133">Transmembrane helix</keyword>
<name>A0A7M7N1A1_STRPU</name>
<reference evidence="8" key="2">
    <citation type="submission" date="2021-01" db="UniProtKB">
        <authorList>
            <consortium name="EnsemblMetazoa"/>
        </authorList>
    </citation>
    <scope>IDENTIFICATION</scope>
</reference>
<dbReference type="RefSeq" id="XP_030829809.1">
    <property type="nucleotide sequence ID" value="XM_030973949.1"/>
</dbReference>
<keyword evidence="3 7" id="KW-0812">Transmembrane</keyword>
<feature type="transmembrane region" description="Helical" evidence="7">
    <location>
        <begin position="148"/>
        <end position="169"/>
    </location>
</feature>
<dbReference type="OMA" id="TSCCAHT"/>
<reference evidence="9" key="1">
    <citation type="submission" date="2015-02" db="EMBL/GenBank/DDBJ databases">
        <title>Genome sequencing for Strongylocentrotus purpuratus.</title>
        <authorList>
            <person name="Murali S."/>
            <person name="Liu Y."/>
            <person name="Vee V."/>
            <person name="English A."/>
            <person name="Wang M."/>
            <person name="Skinner E."/>
            <person name="Han Y."/>
            <person name="Muzny D.M."/>
            <person name="Worley K.C."/>
            <person name="Gibbs R.A."/>
        </authorList>
    </citation>
    <scope>NUCLEOTIDE SEQUENCE</scope>
</reference>
<dbReference type="GeneID" id="575943"/>
<keyword evidence="9" id="KW-1185">Reference proteome</keyword>
<dbReference type="OrthoDB" id="529367at2759"/>
<keyword evidence="5 7" id="KW-0472">Membrane</keyword>
<proteinExistence type="inferred from homology"/>
<dbReference type="PANTHER" id="PTHR20855:SF141">
    <property type="entry name" value="MEMBRANE PROGESTIN RECEPTOR GAMMA-B-LIKE"/>
    <property type="match status" value="1"/>
</dbReference>
<dbReference type="KEGG" id="spu:575943"/>
<dbReference type="Pfam" id="PF03006">
    <property type="entry name" value="HlyIII"/>
    <property type="match status" value="1"/>
</dbReference>
<dbReference type="GO" id="GO:0046872">
    <property type="term" value="F:metal ion binding"/>
    <property type="evidence" value="ECO:0007669"/>
    <property type="project" value="UniProtKB-KW"/>
</dbReference>